<dbReference type="RefSeq" id="WP_066513392.1">
    <property type="nucleotide sequence ID" value="NZ_LNCU01000107.1"/>
</dbReference>
<dbReference type="EMBL" id="LNCU01000107">
    <property type="protein sequence ID" value="KWV48401.1"/>
    <property type="molecule type" value="Genomic_DNA"/>
</dbReference>
<organism evidence="1 2">
    <name type="scientific">Bradyrhizobium macuxiense</name>
    <dbReference type="NCBI Taxonomy" id="1755647"/>
    <lineage>
        <taxon>Bacteria</taxon>
        <taxon>Pseudomonadati</taxon>
        <taxon>Pseudomonadota</taxon>
        <taxon>Alphaproteobacteria</taxon>
        <taxon>Hyphomicrobiales</taxon>
        <taxon>Nitrobacteraceae</taxon>
        <taxon>Bradyrhizobium</taxon>
    </lineage>
</organism>
<name>A0A109JGC5_9BRAD</name>
<evidence type="ECO:0000313" key="1">
    <source>
        <dbReference type="EMBL" id="KWV48401.1"/>
    </source>
</evidence>
<evidence type="ECO:0000313" key="2">
    <source>
        <dbReference type="Proteomes" id="UP000057737"/>
    </source>
</evidence>
<protein>
    <submittedName>
        <fullName evidence="1">Uncharacterized protein</fullName>
    </submittedName>
</protein>
<gene>
    <name evidence="1" type="ORF">AS156_18130</name>
</gene>
<dbReference type="AlphaFoldDB" id="A0A109JGC5"/>
<accession>A0A109JGC5</accession>
<sequence length="87" mass="9674">MGNDGDDDNSNPMSRLRLARTKEINCQCGRGPVPRTTTPWPPVLHYWWTGPAEAFDNGRKTNVISFGRTTTSTIRNGCGRSPATPRR</sequence>
<comment type="caution">
    <text evidence="1">The sequence shown here is derived from an EMBL/GenBank/DDBJ whole genome shotgun (WGS) entry which is preliminary data.</text>
</comment>
<dbReference type="Proteomes" id="UP000057737">
    <property type="component" value="Unassembled WGS sequence"/>
</dbReference>
<keyword evidence="2" id="KW-1185">Reference proteome</keyword>
<proteinExistence type="predicted"/>
<reference evidence="1 2" key="1">
    <citation type="submission" date="2015-11" db="EMBL/GenBank/DDBJ databases">
        <title>Draft Genome Sequence of the Strain BR 10303 (Bradyrhizobium sp.) isolated from nodules of Centrolobium paraense.</title>
        <authorList>
            <person name="Zelli J.E."/>
            <person name="Simoes-Araujo J.L."/>
            <person name="Barauna A.C."/>
            <person name="Silva K."/>
        </authorList>
    </citation>
    <scope>NUCLEOTIDE SEQUENCE [LARGE SCALE GENOMIC DNA]</scope>
    <source>
        <strain evidence="1 2">BR 10303</strain>
    </source>
</reference>